<evidence type="ECO:0000256" key="1">
    <source>
        <dbReference type="ARBA" id="ARBA00002777"/>
    </source>
</evidence>
<evidence type="ECO:0000256" key="14">
    <source>
        <dbReference type="SAM" id="Coils"/>
    </source>
</evidence>
<evidence type="ECO:0000259" key="16">
    <source>
        <dbReference type="Pfam" id="PF08267"/>
    </source>
</evidence>
<evidence type="ECO:0000313" key="17">
    <source>
        <dbReference type="EMBL" id="BDU51297.1"/>
    </source>
</evidence>
<feature type="binding site" evidence="10">
    <location>
        <position position="647"/>
    </location>
    <ligand>
        <name>Zn(2+)</name>
        <dbReference type="ChEBI" id="CHEBI:29105"/>
        <note>catalytic</note>
    </ligand>
</feature>
<evidence type="ECO:0000256" key="7">
    <source>
        <dbReference type="ARBA" id="ARBA00022723"/>
    </source>
</evidence>
<keyword evidence="10" id="KW-0677">Repeat</keyword>
<accession>A0AAU9DMN8</accession>
<dbReference type="GO" id="GO:0008270">
    <property type="term" value="F:zinc ion binding"/>
    <property type="evidence" value="ECO:0007669"/>
    <property type="project" value="InterPro"/>
</dbReference>
<keyword evidence="6 10" id="KW-0808">Transferase</keyword>
<organism evidence="17 18">
    <name type="scientific">Haliovirga abyssi</name>
    <dbReference type="NCBI Taxonomy" id="2996794"/>
    <lineage>
        <taxon>Bacteria</taxon>
        <taxon>Fusobacteriati</taxon>
        <taxon>Fusobacteriota</taxon>
        <taxon>Fusobacteriia</taxon>
        <taxon>Fusobacteriales</taxon>
        <taxon>Haliovirgaceae</taxon>
        <taxon>Haliovirga</taxon>
    </lineage>
</organism>
<gene>
    <name evidence="10 17" type="primary">metE</name>
    <name evidence="17" type="ORF">HLVA_18660</name>
</gene>
<dbReference type="Proteomes" id="UP001321582">
    <property type="component" value="Chromosome"/>
</dbReference>
<dbReference type="CDD" id="cd03312">
    <property type="entry name" value="CIMS_N_terminal_like"/>
    <property type="match status" value="1"/>
</dbReference>
<dbReference type="NCBIfam" id="TIGR01371">
    <property type="entry name" value="met_syn_B12ind"/>
    <property type="match status" value="1"/>
</dbReference>
<dbReference type="GO" id="GO:0003871">
    <property type="term" value="F:5-methyltetrahydropteroyltriglutamate-homocysteine S-methyltransferase activity"/>
    <property type="evidence" value="ECO:0007669"/>
    <property type="project" value="UniProtKB-UniRule"/>
</dbReference>
<evidence type="ECO:0000256" key="11">
    <source>
        <dbReference type="PIRSR" id="PIRSR000382-1"/>
    </source>
</evidence>
<feature type="binding site" evidence="12">
    <location>
        <position position="669"/>
    </location>
    <ligand>
        <name>Zn(2+)</name>
        <dbReference type="ChEBI" id="CHEBI:29105"/>
        <label>1</label>
        <note>catalytic</note>
    </ligand>
</feature>
<feature type="binding site" evidence="10">
    <location>
        <position position="645"/>
    </location>
    <ligand>
        <name>Zn(2+)</name>
        <dbReference type="ChEBI" id="CHEBI:29105"/>
        <note>catalytic</note>
    </ligand>
</feature>
<feature type="binding site" evidence="10">
    <location>
        <position position="608"/>
    </location>
    <ligand>
        <name>5-methyltetrahydropteroyltri-L-glutamate</name>
        <dbReference type="ChEBI" id="CHEBI:58207"/>
    </ligand>
</feature>
<comment type="cofactor">
    <cofactor evidence="12">
        <name>Zn(2+)</name>
        <dbReference type="ChEBI" id="CHEBI:29105"/>
    </cofactor>
    <text evidence="12">Binds 2 Zn(2+) ions per subunit.</text>
</comment>
<keyword evidence="14" id="KW-0175">Coiled coil</keyword>
<dbReference type="AlphaFoldDB" id="A0AAU9DMN8"/>
<dbReference type="InterPro" id="IPR038071">
    <property type="entry name" value="UROD/MetE-like_sf"/>
</dbReference>
<feature type="binding site" evidence="11">
    <location>
        <position position="19"/>
    </location>
    <ligand>
        <name>5-methyltetrahydropteroyltri-L-glutamate</name>
        <dbReference type="ChEBI" id="CHEBI:58207"/>
    </ligand>
</feature>
<dbReference type="CDD" id="cd03311">
    <property type="entry name" value="CIMS_C_terminal_like"/>
    <property type="match status" value="1"/>
</dbReference>
<evidence type="ECO:0000256" key="13">
    <source>
        <dbReference type="PIRSR" id="PIRSR000382-3"/>
    </source>
</evidence>
<dbReference type="PANTHER" id="PTHR30519">
    <property type="entry name" value="5-METHYLTETRAHYDROPTEROYLTRIGLUTAMATE--HOMOCYSTEINE METHYLTRANSFERASE"/>
    <property type="match status" value="1"/>
</dbReference>
<keyword evidence="4 10" id="KW-0489">Methyltransferase</keyword>
<dbReference type="InterPro" id="IPR002629">
    <property type="entry name" value="Met_Synth_C/arc"/>
</dbReference>
<dbReference type="InterPro" id="IPR013215">
    <property type="entry name" value="Cbl-indep_Met_Synth_N"/>
</dbReference>
<keyword evidence="7 10" id="KW-0479">Metal-binding</keyword>
<feature type="binding site" evidence="12">
    <location>
        <position position="647"/>
    </location>
    <ligand>
        <name>Zn(2+)</name>
        <dbReference type="ChEBI" id="CHEBI:29105"/>
        <label>1</label>
        <note>catalytic</note>
    </ligand>
</feature>
<comment type="caution">
    <text evidence="10">Lacks conserved residue(s) required for the propagation of feature annotation.</text>
</comment>
<comment type="cofactor">
    <cofactor evidence="10">
        <name>Zn(2+)</name>
        <dbReference type="ChEBI" id="CHEBI:29105"/>
    </cofactor>
    <text evidence="10">Binds 1 zinc ion per subunit.</text>
</comment>
<dbReference type="EMBL" id="AP027059">
    <property type="protein sequence ID" value="BDU51297.1"/>
    <property type="molecule type" value="Genomic_DNA"/>
</dbReference>
<reference evidence="17 18" key="1">
    <citation type="submission" date="2022-11" db="EMBL/GenBank/DDBJ databases">
        <title>Haliovirga abyssi gen. nov., sp. nov., a mesophilic fermentative bacterium isolated from the Iheya North hydrothermal field and the proposal of Haliovirgaceae fam. nov.</title>
        <authorList>
            <person name="Miyazaki U."/>
            <person name="Tame A."/>
            <person name="Miyazaki J."/>
            <person name="Takai K."/>
            <person name="Sawayama S."/>
            <person name="Kitajima M."/>
            <person name="Okamoto A."/>
            <person name="Nakagawa S."/>
        </authorList>
    </citation>
    <scope>NUCLEOTIDE SEQUENCE [LARGE SCALE GENOMIC DNA]</scope>
    <source>
        <strain evidence="17 18">IC12</strain>
    </source>
</reference>
<feature type="domain" description="Cobalamin-independent methionine synthase MetE N-terminal" evidence="16">
    <location>
        <begin position="5"/>
        <end position="315"/>
    </location>
</feature>
<dbReference type="EC" id="2.1.1.14" evidence="10"/>
<dbReference type="Pfam" id="PF01717">
    <property type="entry name" value="Meth_synt_2"/>
    <property type="match status" value="1"/>
</dbReference>
<feature type="binding site" evidence="11">
    <location>
        <position position="120"/>
    </location>
    <ligand>
        <name>5-methyltetrahydropteroyltri-L-glutamate</name>
        <dbReference type="ChEBI" id="CHEBI:58207"/>
    </ligand>
</feature>
<evidence type="ECO:0000256" key="4">
    <source>
        <dbReference type="ARBA" id="ARBA00022603"/>
    </source>
</evidence>
<proteinExistence type="inferred from homology"/>
<evidence type="ECO:0000256" key="2">
    <source>
        <dbReference type="ARBA" id="ARBA00004681"/>
    </source>
</evidence>
<dbReference type="GO" id="GO:0009086">
    <property type="term" value="P:methionine biosynthetic process"/>
    <property type="evidence" value="ECO:0007669"/>
    <property type="project" value="UniProtKB-UniRule"/>
</dbReference>
<dbReference type="NCBIfam" id="NF003556">
    <property type="entry name" value="PRK05222.1"/>
    <property type="match status" value="1"/>
</dbReference>
<dbReference type="SUPFAM" id="SSF51726">
    <property type="entry name" value="UROD/MetE-like"/>
    <property type="match status" value="2"/>
</dbReference>
<feature type="binding site" evidence="12">
    <location>
        <position position="645"/>
    </location>
    <ligand>
        <name>Zn(2+)</name>
        <dbReference type="ChEBI" id="CHEBI:29105"/>
        <label>1</label>
        <note>catalytic</note>
    </ligand>
</feature>
<feature type="domain" description="Cobalamin-independent methionine synthase MetE C-terminal/archaeal" evidence="15">
    <location>
        <begin position="429"/>
        <end position="751"/>
    </location>
</feature>
<keyword evidence="18" id="KW-1185">Reference proteome</keyword>
<comment type="catalytic activity">
    <reaction evidence="10">
        <text>5-methyltetrahydropteroyltri-L-glutamate + L-homocysteine = tetrahydropteroyltri-L-glutamate + L-methionine</text>
        <dbReference type="Rhea" id="RHEA:21196"/>
        <dbReference type="ChEBI" id="CHEBI:57844"/>
        <dbReference type="ChEBI" id="CHEBI:58140"/>
        <dbReference type="ChEBI" id="CHEBI:58199"/>
        <dbReference type="ChEBI" id="CHEBI:58207"/>
        <dbReference type="EC" id="2.1.1.14"/>
    </reaction>
</comment>
<name>A0AAU9DMN8_9FUSO</name>
<evidence type="ECO:0000256" key="8">
    <source>
        <dbReference type="ARBA" id="ARBA00022833"/>
    </source>
</evidence>
<evidence type="ECO:0000256" key="5">
    <source>
        <dbReference type="ARBA" id="ARBA00022605"/>
    </source>
</evidence>
<evidence type="ECO:0000256" key="10">
    <source>
        <dbReference type="HAMAP-Rule" id="MF_00172"/>
    </source>
</evidence>
<evidence type="ECO:0000313" key="18">
    <source>
        <dbReference type="Proteomes" id="UP001321582"/>
    </source>
</evidence>
<keyword evidence="8 10" id="KW-0862">Zinc</keyword>
<comment type="similarity">
    <text evidence="3 10">Belongs to the vitamin-B12 independent methionine synthase family.</text>
</comment>
<dbReference type="RefSeq" id="WP_307904165.1">
    <property type="nucleotide sequence ID" value="NZ_AP027059.1"/>
</dbReference>
<evidence type="ECO:0000256" key="3">
    <source>
        <dbReference type="ARBA" id="ARBA00009553"/>
    </source>
</evidence>
<feature type="binding site" evidence="12">
    <location>
        <position position="730"/>
    </location>
    <ligand>
        <name>Zn(2+)</name>
        <dbReference type="ChEBI" id="CHEBI:29105"/>
        <label>1</label>
        <note>catalytic</note>
    </ligand>
</feature>
<feature type="binding site" evidence="10">
    <location>
        <begin position="16"/>
        <end position="19"/>
    </location>
    <ligand>
        <name>5-methyltetrahydropteroyltri-L-glutamate</name>
        <dbReference type="ChEBI" id="CHEBI:58207"/>
    </ligand>
</feature>
<dbReference type="GO" id="GO:0032259">
    <property type="term" value="P:methylation"/>
    <property type="evidence" value="ECO:0007669"/>
    <property type="project" value="UniProtKB-KW"/>
</dbReference>
<feature type="binding site" evidence="10">
    <location>
        <position position="487"/>
    </location>
    <ligand>
        <name>L-homocysteine</name>
        <dbReference type="ChEBI" id="CHEBI:58199"/>
    </ligand>
</feature>
<evidence type="ECO:0000256" key="9">
    <source>
        <dbReference type="ARBA" id="ARBA00023167"/>
    </source>
</evidence>
<feature type="active site" description="Proton donor" evidence="10 13">
    <location>
        <position position="698"/>
    </location>
</feature>
<evidence type="ECO:0000256" key="6">
    <source>
        <dbReference type="ARBA" id="ARBA00022679"/>
    </source>
</evidence>
<dbReference type="PIRSF" id="PIRSF000382">
    <property type="entry name" value="MeTrfase_B12_ind"/>
    <property type="match status" value="1"/>
</dbReference>
<feature type="binding site" evidence="10">
    <location>
        <position position="669"/>
    </location>
    <ligand>
        <name>Zn(2+)</name>
        <dbReference type="ChEBI" id="CHEBI:29105"/>
        <note>catalytic</note>
    </ligand>
</feature>
<dbReference type="Gene3D" id="3.20.20.210">
    <property type="match status" value="2"/>
</dbReference>
<feature type="binding site" evidence="10">
    <location>
        <position position="730"/>
    </location>
    <ligand>
        <name>Zn(2+)</name>
        <dbReference type="ChEBI" id="CHEBI:29105"/>
        <note>catalytic</note>
    </ligand>
</feature>
<dbReference type="KEGG" id="haby:HLVA_18660"/>
<feature type="binding site" evidence="10 11">
    <location>
        <position position="564"/>
    </location>
    <ligand>
        <name>5-methyltetrahydropteroyltri-L-glutamate</name>
        <dbReference type="ChEBI" id="CHEBI:58207"/>
    </ligand>
</feature>
<sequence>MVKISTIGFPRIGEKRELKKLVESYLKNEISQNELELKAKKLKERHWKIQKNNGIEFISSNDFSYYDTMLDTMILINAIPTQYKELGLNELDTYFAMAKGYQSGNKDVKALAMKKWFNTNYHYLVPELKKDMEIKLNGNKIFYEYLEAKKIGVDTKPVLIGPLTFLKLSKISSEESYDEYVQMLTSAYIEVIDKLNELGVEYLQIEEPILVTDLTEEDIKNFKLIYNEILKDESKLKIILQTYFGDVRDIYRELLDLNFYGIGLDFVEGEKNLELIDKYGFSENKTLFVGLVNGKNIWKNDYKKSIDILNKIKKYTLVINTSCSLLHVPYTLKSETKLAKKYKRYLAFAEEKLKELEELKELFCDENYKENSKFIQNQGIIKDKKELAEFQFEDVRNEVKVLKEEDFNRKEKFEERIIKQKEVLNLPKLPTTTIGSFPQTVEIRKIRRKYKNGDINSKEYEMYIKEKIKNVIQIQEEIDLDVLVHGEFERTDMVEYFGEYLEGFLITENGWVQSYGTRGVKPPIIFGDIKRKKAFTVDWISYAQSLTKKPLKGMLTGPITILNWSFPREDLPLEEIAYQIGLAIQEEVLDLERAGIKIIQIDEAALREKLPIRKKDWKEKYLDWAIKAFKVTNFKVDLKTQIHTHMCYSEFEDIISEIKSMDADVITIEAAKSDLSMLDVLAENNYDKEIGPGVYDIHSPRVPGIDEFKIVIKKIIEKNDLNKLWINPDCGLKTRAESEAIKSLKNMVASVKEIRKEI</sequence>
<feature type="coiled-coil region" evidence="14">
    <location>
        <begin position="339"/>
        <end position="405"/>
    </location>
</feature>
<protein>
    <recommendedName>
        <fullName evidence="10">5-methyltetrahydropteroyltriglutamate--homocysteine methyltransferase</fullName>
        <ecNumber evidence="10">2.1.1.14</ecNumber>
    </recommendedName>
    <alternativeName>
        <fullName evidence="10">Cobalamin-independent methionine synthase</fullName>
    </alternativeName>
    <alternativeName>
        <fullName evidence="10">Methionine synthase, vitamin-B12 independent isozyme</fullName>
    </alternativeName>
</protein>
<feature type="binding site" evidence="10 11">
    <location>
        <position position="602"/>
    </location>
    <ligand>
        <name>L-methionine</name>
        <dbReference type="ChEBI" id="CHEBI:57844"/>
    </ligand>
</feature>
<feature type="binding site" evidence="10 11">
    <location>
        <position position="487"/>
    </location>
    <ligand>
        <name>L-methionine</name>
        <dbReference type="ChEBI" id="CHEBI:57844"/>
    </ligand>
</feature>
<comment type="pathway">
    <text evidence="2 10">Amino-acid biosynthesis; L-methionine biosynthesis via de novo pathway; L-methionine from L-homocysteine (MetE route): step 1/1.</text>
</comment>
<keyword evidence="9 10" id="KW-0486">Methionine biosynthesis</keyword>
<keyword evidence="5 10" id="KW-0028">Amino-acid biosynthesis</keyword>
<feature type="binding site" evidence="10 11">
    <location>
        <begin position="434"/>
        <end position="436"/>
    </location>
    <ligand>
        <name>L-homocysteine</name>
        <dbReference type="ChEBI" id="CHEBI:58199"/>
    </ligand>
</feature>
<dbReference type="Pfam" id="PF08267">
    <property type="entry name" value="Meth_synt_1"/>
    <property type="match status" value="1"/>
</dbReference>
<evidence type="ECO:0000256" key="12">
    <source>
        <dbReference type="PIRSR" id="PIRSR000382-2"/>
    </source>
</evidence>
<feature type="binding site" evidence="10 11">
    <location>
        <position position="602"/>
    </location>
    <ligand>
        <name>L-homocysteine</name>
        <dbReference type="ChEBI" id="CHEBI:58199"/>
    </ligand>
</feature>
<dbReference type="InterPro" id="IPR006276">
    <property type="entry name" value="Cobalamin-indep_Met_synthase"/>
</dbReference>
<dbReference type="HAMAP" id="MF_00172">
    <property type="entry name" value="Meth_synth"/>
    <property type="match status" value="1"/>
</dbReference>
<evidence type="ECO:0000259" key="15">
    <source>
        <dbReference type="Pfam" id="PF01717"/>
    </source>
</evidence>
<feature type="binding site" evidence="10 11">
    <location>
        <begin position="434"/>
        <end position="436"/>
    </location>
    <ligand>
        <name>L-methionine</name>
        <dbReference type="ChEBI" id="CHEBI:57844"/>
    </ligand>
</feature>
<comment type="function">
    <text evidence="1 10">Catalyzes the transfer of a methyl group from 5-methyltetrahydrofolate to homocysteine resulting in methionine formation.</text>
</comment>
<feature type="binding site" evidence="10">
    <location>
        <position position="115"/>
    </location>
    <ligand>
        <name>5-methyltetrahydropteroyltri-L-glutamate</name>
        <dbReference type="ChEBI" id="CHEBI:58207"/>
    </ligand>
</feature>